<evidence type="ECO:0000256" key="5">
    <source>
        <dbReference type="ARBA" id="ARBA00022801"/>
    </source>
</evidence>
<dbReference type="SMART" id="SM00982">
    <property type="entry name" value="TRCF"/>
    <property type="match status" value="1"/>
</dbReference>
<dbReference type="PROSITE" id="PS51192">
    <property type="entry name" value="HELICASE_ATP_BIND_1"/>
    <property type="match status" value="1"/>
</dbReference>
<keyword evidence="7 13" id="KW-0067">ATP-binding</keyword>
<dbReference type="GO" id="GO:0006355">
    <property type="term" value="P:regulation of DNA-templated transcription"/>
    <property type="evidence" value="ECO:0007669"/>
    <property type="project" value="UniProtKB-UniRule"/>
</dbReference>
<evidence type="ECO:0000256" key="1">
    <source>
        <dbReference type="ARBA" id="ARBA00004496"/>
    </source>
</evidence>
<comment type="similarity">
    <text evidence="10 13">In the N-terminal section; belongs to the UvrB family.</text>
</comment>
<dbReference type="Pfam" id="PF00270">
    <property type="entry name" value="DEAD"/>
    <property type="match status" value="1"/>
</dbReference>
<keyword evidence="2 13" id="KW-0963">Cytoplasm</keyword>
<dbReference type="HAMAP" id="MF_00969">
    <property type="entry name" value="TRCF"/>
    <property type="match status" value="1"/>
</dbReference>
<evidence type="ECO:0000259" key="14">
    <source>
        <dbReference type="PROSITE" id="PS51192"/>
    </source>
</evidence>
<keyword evidence="17" id="KW-1185">Reference proteome</keyword>
<dbReference type="RefSeq" id="WP_207682943.1">
    <property type="nucleotide sequence ID" value="NZ_CP061800.1"/>
</dbReference>
<evidence type="ECO:0000259" key="15">
    <source>
        <dbReference type="PROSITE" id="PS51194"/>
    </source>
</evidence>
<evidence type="ECO:0000256" key="12">
    <source>
        <dbReference type="ARBA" id="ARBA00070128"/>
    </source>
</evidence>
<keyword evidence="8 13" id="KW-0238">DNA-binding</keyword>
<dbReference type="SUPFAM" id="SSF143517">
    <property type="entry name" value="TRCF domain-like"/>
    <property type="match status" value="1"/>
</dbReference>
<evidence type="ECO:0000256" key="8">
    <source>
        <dbReference type="ARBA" id="ARBA00023125"/>
    </source>
</evidence>
<proteinExistence type="inferred from homology"/>
<dbReference type="InterPro" id="IPR003711">
    <property type="entry name" value="CarD-like/TRCF_RID"/>
</dbReference>
<evidence type="ECO:0000256" key="11">
    <source>
        <dbReference type="ARBA" id="ARBA00061399"/>
    </source>
</evidence>
<feature type="domain" description="Helicase C-terminal" evidence="15">
    <location>
        <begin position="863"/>
        <end position="1027"/>
    </location>
</feature>
<evidence type="ECO:0000313" key="16">
    <source>
        <dbReference type="EMBL" id="QTA87965.1"/>
    </source>
</evidence>
<organism evidence="16 17">
    <name type="scientific">Desulfonema magnum</name>
    <dbReference type="NCBI Taxonomy" id="45655"/>
    <lineage>
        <taxon>Bacteria</taxon>
        <taxon>Pseudomonadati</taxon>
        <taxon>Thermodesulfobacteriota</taxon>
        <taxon>Desulfobacteria</taxon>
        <taxon>Desulfobacterales</taxon>
        <taxon>Desulfococcaceae</taxon>
        <taxon>Desulfonema</taxon>
    </lineage>
</organism>
<dbReference type="InterPro" id="IPR027417">
    <property type="entry name" value="P-loop_NTPase"/>
</dbReference>
<dbReference type="Gene3D" id="3.40.50.300">
    <property type="entry name" value="P-loop containing nucleotide triphosphate hydrolases"/>
    <property type="match status" value="2"/>
</dbReference>
<dbReference type="InterPro" id="IPR005118">
    <property type="entry name" value="TRCF_C"/>
</dbReference>
<gene>
    <name evidence="13 16" type="primary">mfd</name>
    <name evidence="16" type="ORF">dnm_040050</name>
</gene>
<dbReference type="CDD" id="cd17991">
    <property type="entry name" value="DEXHc_TRCF"/>
    <property type="match status" value="1"/>
</dbReference>
<comment type="similarity">
    <text evidence="11 13">In the C-terminal section; belongs to the helicase family. RecG subfamily.</text>
</comment>
<dbReference type="SMART" id="SM00490">
    <property type="entry name" value="HELICc"/>
    <property type="match status" value="1"/>
</dbReference>
<dbReference type="Gene3D" id="3.90.1150.50">
    <property type="entry name" value="Transcription-repair-coupling factor, D7 domain"/>
    <property type="match status" value="1"/>
</dbReference>
<dbReference type="SMART" id="SM01058">
    <property type="entry name" value="CarD_TRCF"/>
    <property type="match status" value="1"/>
</dbReference>
<dbReference type="SUPFAM" id="SSF141259">
    <property type="entry name" value="CarD-like"/>
    <property type="match status" value="1"/>
</dbReference>
<dbReference type="GO" id="GO:0000716">
    <property type="term" value="P:transcription-coupled nucleotide-excision repair, DNA damage recognition"/>
    <property type="evidence" value="ECO:0007669"/>
    <property type="project" value="UniProtKB-UniRule"/>
</dbReference>
<dbReference type="SMART" id="SM00487">
    <property type="entry name" value="DEXDc"/>
    <property type="match status" value="1"/>
</dbReference>
<dbReference type="Gene3D" id="2.40.10.170">
    <property type="match status" value="1"/>
</dbReference>
<dbReference type="InterPro" id="IPR041471">
    <property type="entry name" value="UvrB_inter"/>
</dbReference>
<dbReference type="Gene3D" id="3.40.50.11180">
    <property type="match status" value="1"/>
</dbReference>
<dbReference type="EMBL" id="CP061800">
    <property type="protein sequence ID" value="QTA87965.1"/>
    <property type="molecule type" value="Genomic_DNA"/>
</dbReference>
<evidence type="ECO:0000256" key="10">
    <source>
        <dbReference type="ARBA" id="ARBA00061104"/>
    </source>
</evidence>
<dbReference type="Pfam" id="PF17757">
    <property type="entry name" value="UvrB_inter"/>
    <property type="match status" value="1"/>
</dbReference>
<evidence type="ECO:0000256" key="4">
    <source>
        <dbReference type="ARBA" id="ARBA00022763"/>
    </source>
</evidence>
<evidence type="ECO:0000256" key="13">
    <source>
        <dbReference type="HAMAP-Rule" id="MF_00969"/>
    </source>
</evidence>
<dbReference type="Pfam" id="PF00271">
    <property type="entry name" value="Helicase_C"/>
    <property type="match status" value="1"/>
</dbReference>
<comment type="function">
    <text evidence="13">Couples transcription and DNA repair by recognizing RNA polymerase (RNAP) stalled at DNA lesions. Mediates ATP-dependent release of RNAP and its truncated transcript from the DNA, and recruitment of nucleotide excision repair machinery to the damaged site.</text>
</comment>
<dbReference type="InterPro" id="IPR001650">
    <property type="entry name" value="Helicase_C-like"/>
</dbReference>
<evidence type="ECO:0000256" key="9">
    <source>
        <dbReference type="ARBA" id="ARBA00023204"/>
    </source>
</evidence>
<dbReference type="GO" id="GO:0016787">
    <property type="term" value="F:hydrolase activity"/>
    <property type="evidence" value="ECO:0007669"/>
    <property type="project" value="UniProtKB-KW"/>
</dbReference>
<evidence type="ECO:0000313" key="17">
    <source>
        <dbReference type="Proteomes" id="UP000663722"/>
    </source>
</evidence>
<dbReference type="InterPro" id="IPR047112">
    <property type="entry name" value="RecG/Mfd"/>
</dbReference>
<accession>A0A975BM29</accession>
<dbReference type="KEGG" id="dmm:dnm_040050"/>
<sequence>MNKNQEKKALRFIIDEIPGRRHVFECSGLSGSDKAYFISRLYQEHNIPIIIIVSSSKHAIKFSEDLHFFCSRIGSQGRREFPIKCFTPYNILPFQFLSYHNKTAANRIRVLYGLAADESPSIVVTTAETVLQKLIPKQELRDYAELMMAGEEIDRDFLIRKLISGGYVQSVIVEEPGDFSVRGGIVDVFSPLYPDPLRIEFYGDTADSLRFFSPATQRTKRIVPEAVILPAREAVLKMENMDQLISRIKRQAVTFDLQPNKVSDIIDRIKNEGAFPGIESLISLIYPSLDTFFDYAPDNALFILIEPDELDAAAEASRKQAFNNYMTARNEGRLCVEPEALYLNWSEAKEMLARKSSLTLKALPVLKSPEPEHENENEKGVPSFQFPVSSSEFPVSSSEFPVSSFQFPVSSFQFPVSSFQFQVSDNTDISTELKNYKEKENVLLPLVNWIKDKKACRYVTVFAFSTGPRIDRLKSLLEPYGIRLEFAETFPDIKRGKGLVWACPGRISSGFVWPDESVAIITEDEIFGTRYRRKKIPRQKVQTELLDYAELKTGELIVHAEHGIGRYEGLVKLTLDGIINDFLLMTYKDNDKLYLPVDRMSMVQKYMGLESIEPVLDKMGGKSWERVKSKVKKSVEKMAGDLLKLYAARKVRKGHAYGKPNDFFEDFEAGFPYEETADQLNAINHVLEDMQAPTPMDRLVCGDVGYGKTEVALRASLMAVNEGKQVAVLVPTTVLAEQHFMTFSERFERYPINIQCLSRFRSLKEQRAITNSLKEGTTDIVIGTHRLLQKDVSFKDIGLIVIDEEQRFGVKHKEKLKKIRSTVDVLALTATPIPRTLHMSMMGIRDISIISTPPEQRHAIITYISEFDDVIISEAIKKELGRNGQVFFVHNNINTIYAMAAHLKELVPGVKTDVAHGRLDEKELEKVMLRFMNKETDLLVCTTIIESGLDVSSANTILINRADRFGLAQIYQLRGRVGRADEQAYAYLFIPSESTLSKDARKRLKVLMEHSDLGAGFQIAMSDLKIRGGGTILGASQSGHIAAVGYDMFLKLMENAVSELKGEPVADPLEPEINLNMSAFISESYIPDIDQRLSAYRRLAKMTDLRELAEFKAELTDRFGTLPAEAANLLLKIMLKVLSIKAGVKRLDLTENHLLCYFSETHQKNPFGIIDMITSDQDRFRFTSDHMLKVSLSKRGSSLVQTKNILKQIAHRVNN</sequence>
<dbReference type="InterPro" id="IPR014001">
    <property type="entry name" value="Helicase_ATP-bd"/>
</dbReference>
<evidence type="ECO:0000256" key="7">
    <source>
        <dbReference type="ARBA" id="ARBA00022840"/>
    </source>
</evidence>
<evidence type="ECO:0000256" key="2">
    <source>
        <dbReference type="ARBA" id="ARBA00022490"/>
    </source>
</evidence>
<dbReference type="GO" id="GO:0005737">
    <property type="term" value="C:cytoplasm"/>
    <property type="evidence" value="ECO:0007669"/>
    <property type="project" value="UniProtKB-SubCell"/>
</dbReference>
<dbReference type="Proteomes" id="UP000663722">
    <property type="component" value="Chromosome"/>
</dbReference>
<dbReference type="InterPro" id="IPR011545">
    <property type="entry name" value="DEAD/DEAH_box_helicase_dom"/>
</dbReference>
<reference evidence="16" key="1">
    <citation type="journal article" date="2021" name="Microb. Physiol.">
        <title>Proteogenomic Insights into the Physiology of Marine, Sulfate-Reducing, Filamentous Desulfonema limicola and Desulfonema magnum.</title>
        <authorList>
            <person name="Schnaars V."/>
            <person name="Wohlbrand L."/>
            <person name="Scheve S."/>
            <person name="Hinrichs C."/>
            <person name="Reinhardt R."/>
            <person name="Rabus R."/>
        </authorList>
    </citation>
    <scope>NUCLEOTIDE SEQUENCE</scope>
    <source>
        <strain evidence="16">4be13</strain>
    </source>
</reference>
<dbReference type="PROSITE" id="PS51194">
    <property type="entry name" value="HELICASE_CTER"/>
    <property type="match status" value="1"/>
</dbReference>
<protein>
    <recommendedName>
        <fullName evidence="12 13">Transcription-repair-coupling factor</fullName>
        <shortName evidence="13">TRCF</shortName>
        <ecNumber evidence="13">3.6.4.-</ecNumber>
    </recommendedName>
</protein>
<evidence type="ECO:0000256" key="6">
    <source>
        <dbReference type="ARBA" id="ARBA00022806"/>
    </source>
</evidence>
<evidence type="ECO:0000256" key="3">
    <source>
        <dbReference type="ARBA" id="ARBA00022741"/>
    </source>
</evidence>
<dbReference type="PANTHER" id="PTHR47964:SF1">
    <property type="entry name" value="ATP-DEPENDENT DNA HELICASE HOMOLOG RECG, CHLOROPLASTIC"/>
    <property type="match status" value="1"/>
</dbReference>
<keyword evidence="4 13" id="KW-0227">DNA damage</keyword>
<keyword evidence="5 13" id="KW-0378">Hydrolase</keyword>
<keyword evidence="9 13" id="KW-0234">DNA repair</keyword>
<dbReference type="Gene3D" id="3.30.2060.10">
    <property type="entry name" value="Penicillin-binding protein 1b domain"/>
    <property type="match status" value="1"/>
</dbReference>
<dbReference type="GO" id="GO:0003678">
    <property type="term" value="F:DNA helicase activity"/>
    <property type="evidence" value="ECO:0007669"/>
    <property type="project" value="TreeGrafter"/>
</dbReference>
<keyword evidence="6" id="KW-0347">Helicase</keyword>
<feature type="domain" description="Helicase ATP-binding" evidence="14">
    <location>
        <begin position="689"/>
        <end position="850"/>
    </location>
</feature>
<dbReference type="NCBIfam" id="TIGR00580">
    <property type="entry name" value="mfd"/>
    <property type="match status" value="1"/>
</dbReference>
<dbReference type="Pfam" id="PF02559">
    <property type="entry name" value="CarD_TRCF_RID"/>
    <property type="match status" value="1"/>
</dbReference>
<dbReference type="EC" id="3.6.4.-" evidence="13"/>
<dbReference type="Pfam" id="PF03461">
    <property type="entry name" value="TRCF"/>
    <property type="match status" value="1"/>
</dbReference>
<keyword evidence="3 13" id="KW-0547">Nucleotide-binding</keyword>
<dbReference type="SUPFAM" id="SSF52540">
    <property type="entry name" value="P-loop containing nucleoside triphosphate hydrolases"/>
    <property type="match status" value="4"/>
</dbReference>
<dbReference type="GO" id="GO:0005524">
    <property type="term" value="F:ATP binding"/>
    <property type="evidence" value="ECO:0007669"/>
    <property type="project" value="UniProtKB-UniRule"/>
</dbReference>
<dbReference type="InterPro" id="IPR004576">
    <property type="entry name" value="Mfd"/>
</dbReference>
<dbReference type="GO" id="GO:0003684">
    <property type="term" value="F:damaged DNA binding"/>
    <property type="evidence" value="ECO:0007669"/>
    <property type="project" value="InterPro"/>
</dbReference>
<dbReference type="InterPro" id="IPR037235">
    <property type="entry name" value="TRCF-like_C_D7"/>
</dbReference>
<dbReference type="Gene3D" id="3.40.50.11140">
    <property type="match status" value="1"/>
</dbReference>
<dbReference type="PANTHER" id="PTHR47964">
    <property type="entry name" value="ATP-DEPENDENT DNA HELICASE HOMOLOG RECG, CHLOROPLASTIC"/>
    <property type="match status" value="1"/>
</dbReference>
<name>A0A975BM29_9BACT</name>
<dbReference type="FunFam" id="3.40.50.300:FF:000546">
    <property type="entry name" value="Transcription-repair-coupling factor"/>
    <property type="match status" value="1"/>
</dbReference>
<dbReference type="InterPro" id="IPR036101">
    <property type="entry name" value="CarD-like/TRCF_RID_sf"/>
</dbReference>
<dbReference type="AlphaFoldDB" id="A0A975BM29"/>
<comment type="subcellular location">
    <subcellularLocation>
        <location evidence="1 13">Cytoplasm</location>
    </subcellularLocation>
</comment>